<dbReference type="EMBL" id="OUNC01000003">
    <property type="protein sequence ID" value="SPP26662.1"/>
    <property type="molecule type" value="Genomic_DNA"/>
</dbReference>
<keyword evidence="8" id="KW-1133">Transmembrane helix</keyword>
<dbReference type="GO" id="GO:0005886">
    <property type="term" value="C:plasma membrane"/>
    <property type="evidence" value="ECO:0007669"/>
    <property type="project" value="UniProtKB-SubCell"/>
</dbReference>
<feature type="active site" evidence="7">
    <location>
        <position position="73"/>
    </location>
</feature>
<dbReference type="GO" id="GO:0004252">
    <property type="term" value="F:serine-type endopeptidase activity"/>
    <property type="evidence" value="ECO:0007669"/>
    <property type="project" value="InterPro"/>
</dbReference>
<dbReference type="PROSITE" id="PS00761">
    <property type="entry name" value="SPASE_I_3"/>
    <property type="match status" value="1"/>
</dbReference>
<dbReference type="GO" id="GO:0009003">
    <property type="term" value="F:signal peptidase activity"/>
    <property type="evidence" value="ECO:0007669"/>
    <property type="project" value="UniProtKB-EC"/>
</dbReference>
<dbReference type="InterPro" id="IPR019758">
    <property type="entry name" value="Pept_S26A_signal_pept_1_CS"/>
</dbReference>
<protein>
    <recommendedName>
        <fullName evidence="4 8">Signal peptidase I</fullName>
        <ecNumber evidence="4 8">3.4.21.89</ecNumber>
    </recommendedName>
</protein>
<dbReference type="PROSITE" id="PS00760">
    <property type="entry name" value="SPASE_I_2"/>
    <property type="match status" value="1"/>
</dbReference>
<dbReference type="Proteomes" id="UP000270190">
    <property type="component" value="Unassembled WGS sequence"/>
</dbReference>
<organism evidence="11 12">
    <name type="scientific">Brochothrix thermosphacta</name>
    <name type="common">Microbacterium thermosphactum</name>
    <dbReference type="NCBI Taxonomy" id="2756"/>
    <lineage>
        <taxon>Bacteria</taxon>
        <taxon>Bacillati</taxon>
        <taxon>Bacillota</taxon>
        <taxon>Bacilli</taxon>
        <taxon>Bacillales</taxon>
        <taxon>Listeriaceae</taxon>
        <taxon>Brochothrix</taxon>
    </lineage>
</organism>
<dbReference type="Pfam" id="PF10502">
    <property type="entry name" value="Peptidase_S26"/>
    <property type="match status" value="1"/>
</dbReference>
<dbReference type="Gene3D" id="2.10.109.10">
    <property type="entry name" value="Umud Fragment, subunit A"/>
    <property type="match status" value="1"/>
</dbReference>
<evidence type="ECO:0000259" key="10">
    <source>
        <dbReference type="Pfam" id="PF10502"/>
    </source>
</evidence>
<accession>A0A2X0S1K0</accession>
<dbReference type="PRINTS" id="PR00727">
    <property type="entry name" value="LEADERPTASE"/>
</dbReference>
<dbReference type="GO" id="GO:0006465">
    <property type="term" value="P:signal peptide processing"/>
    <property type="evidence" value="ECO:0007669"/>
    <property type="project" value="InterPro"/>
</dbReference>
<comment type="similarity">
    <text evidence="3 9">Belongs to the peptidase S26 family.</text>
</comment>
<proteinExistence type="inferred from homology"/>
<comment type="catalytic activity">
    <reaction evidence="1 8">
        <text>Cleavage of hydrophobic, N-terminal signal or leader sequences from secreted and periplasmic proteins.</text>
        <dbReference type="EC" id="3.4.21.89"/>
    </reaction>
</comment>
<feature type="active site" evidence="7">
    <location>
        <position position="35"/>
    </location>
</feature>
<feature type="transmembrane region" description="Helical" evidence="8">
    <location>
        <begin position="7"/>
        <end position="31"/>
    </location>
</feature>
<keyword evidence="5 8" id="KW-0645">Protease</keyword>
<feature type="domain" description="Peptidase S26" evidence="10">
    <location>
        <begin position="10"/>
        <end position="152"/>
    </location>
</feature>
<keyword evidence="8" id="KW-0472">Membrane</keyword>
<sequence length="156" mass="17623">MKKIVREYAFVAAVIILIIIARVFFFSPVVIDGHSMDPTLNDRDRHIAYKQASIDRFDIVIFDEIGSGSIFVKRIIGMPGDTVKVSHNDLYINGKKTTQSFTTQGVTDDIDEVTVPADSYYVLGDNRENSTDSRMIGFVNKDQIDGKLGFKFYPFK</sequence>
<comment type="subcellular location">
    <subcellularLocation>
        <location evidence="2">Cell membrane</location>
        <topology evidence="2">Single-pass type II membrane protein</topology>
    </subcellularLocation>
    <subcellularLocation>
        <location evidence="9">Membrane</location>
        <topology evidence="9">Single-pass type II membrane protein</topology>
    </subcellularLocation>
</comment>
<keyword evidence="8" id="KW-0812">Transmembrane</keyword>
<reference evidence="12" key="1">
    <citation type="submission" date="2018-04" db="EMBL/GenBank/DDBJ databases">
        <authorList>
            <person name="Illikoud N."/>
        </authorList>
    </citation>
    <scope>NUCLEOTIDE SEQUENCE [LARGE SCALE GENOMIC DNA]</scope>
</reference>
<evidence type="ECO:0000313" key="12">
    <source>
        <dbReference type="Proteomes" id="UP000270190"/>
    </source>
</evidence>
<evidence type="ECO:0000256" key="4">
    <source>
        <dbReference type="ARBA" id="ARBA00013208"/>
    </source>
</evidence>
<dbReference type="InterPro" id="IPR019756">
    <property type="entry name" value="Pept_S26A_signal_pept_1_Ser-AS"/>
</dbReference>
<dbReference type="InterPro" id="IPR019533">
    <property type="entry name" value="Peptidase_S26"/>
</dbReference>
<evidence type="ECO:0000256" key="6">
    <source>
        <dbReference type="ARBA" id="ARBA00022801"/>
    </source>
</evidence>
<evidence type="ECO:0000256" key="2">
    <source>
        <dbReference type="ARBA" id="ARBA00004401"/>
    </source>
</evidence>
<dbReference type="InterPro" id="IPR036286">
    <property type="entry name" value="LexA/Signal_pep-like_sf"/>
</dbReference>
<dbReference type="CDD" id="cd06530">
    <property type="entry name" value="S26_SPase_I"/>
    <property type="match status" value="1"/>
</dbReference>
<dbReference type="AlphaFoldDB" id="A0A2X0S1K0"/>
<dbReference type="NCBIfam" id="TIGR02227">
    <property type="entry name" value="sigpep_I_bact"/>
    <property type="match status" value="1"/>
</dbReference>
<evidence type="ECO:0000256" key="3">
    <source>
        <dbReference type="ARBA" id="ARBA00009370"/>
    </source>
</evidence>
<keyword evidence="6 8" id="KW-0378">Hydrolase</keyword>
<dbReference type="PROSITE" id="PS00501">
    <property type="entry name" value="SPASE_I_1"/>
    <property type="match status" value="1"/>
</dbReference>
<dbReference type="PANTHER" id="PTHR43390:SF1">
    <property type="entry name" value="CHLOROPLAST PROCESSING PEPTIDASE"/>
    <property type="match status" value="1"/>
</dbReference>
<evidence type="ECO:0000256" key="1">
    <source>
        <dbReference type="ARBA" id="ARBA00000677"/>
    </source>
</evidence>
<dbReference type="PANTHER" id="PTHR43390">
    <property type="entry name" value="SIGNAL PEPTIDASE I"/>
    <property type="match status" value="1"/>
</dbReference>
<dbReference type="EC" id="3.4.21.89" evidence="4 8"/>
<evidence type="ECO:0000256" key="5">
    <source>
        <dbReference type="ARBA" id="ARBA00022670"/>
    </source>
</evidence>
<evidence type="ECO:0000256" key="9">
    <source>
        <dbReference type="RuleBase" id="RU362042"/>
    </source>
</evidence>
<dbReference type="InterPro" id="IPR019757">
    <property type="entry name" value="Pept_S26A_signal_pept_1_Lys-AS"/>
</dbReference>
<gene>
    <name evidence="11" type="ORF">BTBSAS_110011</name>
</gene>
<evidence type="ECO:0000256" key="7">
    <source>
        <dbReference type="PIRSR" id="PIRSR600223-1"/>
    </source>
</evidence>
<name>A0A2X0S1K0_BROTH</name>
<evidence type="ECO:0000256" key="8">
    <source>
        <dbReference type="RuleBase" id="RU003993"/>
    </source>
</evidence>
<evidence type="ECO:0000313" key="11">
    <source>
        <dbReference type="EMBL" id="SPP26662.1"/>
    </source>
</evidence>
<dbReference type="InterPro" id="IPR000223">
    <property type="entry name" value="Pept_S26A_signal_pept_1"/>
</dbReference>
<dbReference type="RefSeq" id="WP_120487300.1">
    <property type="nucleotide sequence ID" value="NZ_CBCPKC010000009.1"/>
</dbReference>
<dbReference type="SUPFAM" id="SSF51306">
    <property type="entry name" value="LexA/Signal peptidase"/>
    <property type="match status" value="1"/>
</dbReference>